<evidence type="ECO:0000256" key="5">
    <source>
        <dbReference type="ARBA" id="ARBA00022989"/>
    </source>
</evidence>
<feature type="chain" id="PRO_5035159472" evidence="8">
    <location>
        <begin position="20"/>
        <end position="691"/>
    </location>
</feature>
<keyword evidence="6 7" id="KW-0472">Membrane</keyword>
<dbReference type="PROSITE" id="PS50156">
    <property type="entry name" value="SSD"/>
    <property type="match status" value="1"/>
</dbReference>
<dbReference type="InterPro" id="IPR050545">
    <property type="entry name" value="Mycobact_MmpL"/>
</dbReference>
<feature type="transmembrane region" description="Helical" evidence="7">
    <location>
        <begin position="541"/>
        <end position="562"/>
    </location>
</feature>
<keyword evidence="11" id="KW-1185">Reference proteome</keyword>
<feature type="transmembrane region" description="Helical" evidence="7">
    <location>
        <begin position="517"/>
        <end position="534"/>
    </location>
</feature>
<dbReference type="Gene3D" id="1.20.1640.10">
    <property type="entry name" value="Multidrug efflux transporter AcrB transmembrane domain"/>
    <property type="match status" value="2"/>
</dbReference>
<evidence type="ECO:0000256" key="3">
    <source>
        <dbReference type="ARBA" id="ARBA00022475"/>
    </source>
</evidence>
<gene>
    <name evidence="10" type="ORF">NUM_57680</name>
</gene>
<keyword evidence="5 7" id="KW-1133">Transmembrane helix</keyword>
<evidence type="ECO:0000256" key="1">
    <source>
        <dbReference type="ARBA" id="ARBA00004651"/>
    </source>
</evidence>
<feature type="transmembrane region" description="Helical" evidence="7">
    <location>
        <begin position="643"/>
        <end position="666"/>
    </location>
</feature>
<feature type="transmembrane region" description="Helical" evidence="7">
    <location>
        <begin position="358"/>
        <end position="377"/>
    </location>
</feature>
<evidence type="ECO:0000256" key="8">
    <source>
        <dbReference type="SAM" id="SignalP"/>
    </source>
</evidence>
<feature type="transmembrane region" description="Helical" evidence="7">
    <location>
        <begin position="293"/>
        <end position="316"/>
    </location>
</feature>
<feature type="transmembrane region" description="Helical" evidence="7">
    <location>
        <begin position="217"/>
        <end position="239"/>
    </location>
</feature>
<evidence type="ECO:0000256" key="4">
    <source>
        <dbReference type="ARBA" id="ARBA00022692"/>
    </source>
</evidence>
<protein>
    <submittedName>
        <fullName evidence="10">Membrane protein</fullName>
    </submittedName>
</protein>
<name>A0A8J4AGZ7_9ACTN</name>
<evidence type="ECO:0000313" key="10">
    <source>
        <dbReference type="EMBL" id="GIL30514.1"/>
    </source>
</evidence>
<dbReference type="Pfam" id="PF03176">
    <property type="entry name" value="MMPL"/>
    <property type="match status" value="2"/>
</dbReference>
<feature type="signal peptide" evidence="8">
    <location>
        <begin position="1"/>
        <end position="19"/>
    </location>
</feature>
<evidence type="ECO:0000256" key="6">
    <source>
        <dbReference type="ARBA" id="ARBA00023136"/>
    </source>
</evidence>
<dbReference type="PANTHER" id="PTHR33406:SF6">
    <property type="entry name" value="MEMBRANE PROTEIN YDGH-RELATED"/>
    <property type="match status" value="1"/>
</dbReference>
<dbReference type="InterPro" id="IPR004869">
    <property type="entry name" value="MMPL_dom"/>
</dbReference>
<organism evidence="10 11">
    <name type="scientific">Actinocatenispora comari</name>
    <dbReference type="NCBI Taxonomy" id="2807577"/>
    <lineage>
        <taxon>Bacteria</taxon>
        <taxon>Bacillati</taxon>
        <taxon>Actinomycetota</taxon>
        <taxon>Actinomycetes</taxon>
        <taxon>Micromonosporales</taxon>
        <taxon>Micromonosporaceae</taxon>
        <taxon>Actinocatenispora</taxon>
    </lineage>
</organism>
<evidence type="ECO:0000256" key="2">
    <source>
        <dbReference type="ARBA" id="ARBA00010157"/>
    </source>
</evidence>
<evidence type="ECO:0000313" key="11">
    <source>
        <dbReference type="Proteomes" id="UP000614996"/>
    </source>
</evidence>
<sequence length="691" mass="71197">MVPALLVLLWLVGAGPQGASIGKLADVQTNDNSSFLPTSSESTEVAHQVSRFTEPGVVPAVVVYSAAAPLTGPQRARVAADARSLGRLPGLRGAVVGPLLSADHRAAQLVVPLDSAGDVAGAVDTIRHTARDGAGLRAHVTGPAGLSADLGAAFAGIDGRLLLVTGVLVFLILIVVYRSPLLPVVVLATATLALAAAGGVIYQLARHDVLELSGMSQGILFILVIGACTDYGLLLVARFREELHRHADRRRALTAAYRAALEPIAASGGTVILGVLCLLVTNLKSTHDLGPVAAIGIGASLLAALTFLPACLLLLGRAAFWPFAPRYGTSRTRGRAGSGGAGLWGRIAAFVGRYPRRCWLVVGGVLLVVAVAFLPQLHASGTKQTDVFLHTEDSVTGQQVLAEHFPAGAGNPTQITARAGAADRVVAVTRSVPGVAPTSVAVVGAGGRPGAGPAKVVDGRVLVEATLADAPDSAAAIDTVHRLRDRLASVPGADAKVGGFTAIQADTNATSEHDRTVVIPLVLAVVLVVLVLLLRAVVAPLVLIASVVLSFAATLGVAALVFNHLFDFPGADPAVPLFAFVFLVALGVDYNIFLMSRVREESVRRGTRDGTLHALRATGGVITSAGVVLAATFAALAVLPILFLVQVAFLVAFGVLLDTILVRSLLVPAAILDLGRASWWPGRLSRRPVAR</sequence>
<feature type="transmembrane region" description="Helical" evidence="7">
    <location>
        <begin position="260"/>
        <end position="281"/>
    </location>
</feature>
<comment type="similarity">
    <text evidence="2">Belongs to the resistance-nodulation-cell division (RND) (TC 2.A.6) family. MmpL subfamily.</text>
</comment>
<dbReference type="EMBL" id="BOPO01000123">
    <property type="protein sequence ID" value="GIL30514.1"/>
    <property type="molecule type" value="Genomic_DNA"/>
</dbReference>
<reference evidence="11" key="1">
    <citation type="journal article" date="2021" name="Int. J. Syst. Evol. Microbiol.">
        <title>Actinocatenispora comari sp. nov., an endophytic actinomycete isolated from aerial parts of Comarum salesowianum.</title>
        <authorList>
            <person name="Oyunbileg N."/>
            <person name="Iizaka Y."/>
            <person name="Hamada M."/>
            <person name="Davaapurev B.O."/>
            <person name="Fukumoto A."/>
            <person name="Tsetseg B."/>
            <person name="Kato F."/>
            <person name="Tamura T."/>
            <person name="Batkhuu J."/>
            <person name="Anzai Y."/>
        </authorList>
    </citation>
    <scope>NUCLEOTIDE SEQUENCE [LARGE SCALE GENOMIC DNA]</scope>
    <source>
        <strain evidence="11">NUM-2625</strain>
    </source>
</reference>
<keyword evidence="4 7" id="KW-0812">Transmembrane</keyword>
<evidence type="ECO:0000259" key="9">
    <source>
        <dbReference type="PROSITE" id="PS50156"/>
    </source>
</evidence>
<evidence type="ECO:0000256" key="7">
    <source>
        <dbReference type="SAM" id="Phobius"/>
    </source>
</evidence>
<feature type="transmembrane region" description="Helical" evidence="7">
    <location>
        <begin position="159"/>
        <end position="177"/>
    </location>
</feature>
<feature type="transmembrane region" description="Helical" evidence="7">
    <location>
        <begin position="614"/>
        <end position="637"/>
    </location>
</feature>
<keyword evidence="8" id="KW-0732">Signal</keyword>
<feature type="domain" description="SSD" evidence="9">
    <location>
        <begin position="544"/>
        <end position="672"/>
    </location>
</feature>
<accession>A0A8J4AGZ7</accession>
<comment type="subcellular location">
    <subcellularLocation>
        <location evidence="1">Cell membrane</location>
        <topology evidence="1">Multi-pass membrane protein</topology>
    </subcellularLocation>
</comment>
<dbReference type="GO" id="GO:0005886">
    <property type="term" value="C:plasma membrane"/>
    <property type="evidence" value="ECO:0007669"/>
    <property type="project" value="UniProtKB-SubCell"/>
</dbReference>
<dbReference type="AlphaFoldDB" id="A0A8J4AGZ7"/>
<dbReference type="Proteomes" id="UP000614996">
    <property type="component" value="Unassembled WGS sequence"/>
</dbReference>
<feature type="transmembrane region" description="Helical" evidence="7">
    <location>
        <begin position="574"/>
        <end position="593"/>
    </location>
</feature>
<feature type="transmembrane region" description="Helical" evidence="7">
    <location>
        <begin position="184"/>
        <end position="205"/>
    </location>
</feature>
<dbReference type="SUPFAM" id="SSF82866">
    <property type="entry name" value="Multidrug efflux transporter AcrB transmembrane domain"/>
    <property type="match status" value="2"/>
</dbReference>
<proteinExistence type="inferred from homology"/>
<dbReference type="PANTHER" id="PTHR33406">
    <property type="entry name" value="MEMBRANE PROTEIN MJ1562-RELATED"/>
    <property type="match status" value="1"/>
</dbReference>
<keyword evidence="3" id="KW-1003">Cell membrane</keyword>
<comment type="caution">
    <text evidence="10">The sequence shown here is derived from an EMBL/GenBank/DDBJ whole genome shotgun (WGS) entry which is preliminary data.</text>
</comment>
<dbReference type="InterPro" id="IPR000731">
    <property type="entry name" value="SSD"/>
</dbReference>